<dbReference type="Pfam" id="PF08858">
    <property type="entry name" value="IDEAL"/>
    <property type="match status" value="1"/>
</dbReference>
<keyword evidence="3" id="KW-1185">Reference proteome</keyword>
<dbReference type="RefSeq" id="WP_209464263.1">
    <property type="nucleotide sequence ID" value="NZ_CP110224.1"/>
</dbReference>
<dbReference type="Proteomes" id="UP001519345">
    <property type="component" value="Unassembled WGS sequence"/>
</dbReference>
<organism evidence="2 3">
    <name type="scientific">Virgibacillus natechei</name>
    <dbReference type="NCBI Taxonomy" id="1216297"/>
    <lineage>
        <taxon>Bacteria</taxon>
        <taxon>Bacillati</taxon>
        <taxon>Bacillota</taxon>
        <taxon>Bacilli</taxon>
        <taxon>Bacillales</taxon>
        <taxon>Bacillaceae</taxon>
        <taxon>Virgibacillus</taxon>
    </lineage>
</organism>
<evidence type="ECO:0000313" key="2">
    <source>
        <dbReference type="EMBL" id="MBP1971194.1"/>
    </source>
</evidence>
<feature type="domain" description="IDEAL" evidence="1">
    <location>
        <begin position="124"/>
        <end position="143"/>
    </location>
</feature>
<name>A0ABS4IJR1_9BACI</name>
<comment type="caution">
    <text evidence="2">The sequence shown here is derived from an EMBL/GenBank/DDBJ whole genome shotgun (WGS) entry which is preliminary data.</text>
</comment>
<dbReference type="EMBL" id="JAGGKX010000022">
    <property type="protein sequence ID" value="MBP1971194.1"/>
    <property type="molecule type" value="Genomic_DNA"/>
</dbReference>
<dbReference type="InterPro" id="IPR014957">
    <property type="entry name" value="IDEAL_dom"/>
</dbReference>
<protein>
    <submittedName>
        <fullName evidence="2">Uncharacterized protein YpiB (UPF0302 family)</fullName>
    </submittedName>
</protein>
<evidence type="ECO:0000313" key="3">
    <source>
        <dbReference type="Proteomes" id="UP001519345"/>
    </source>
</evidence>
<accession>A0ABS4IJR1</accession>
<proteinExistence type="predicted"/>
<reference evidence="2 3" key="1">
    <citation type="submission" date="2021-03" db="EMBL/GenBank/DDBJ databases">
        <title>Genomic Encyclopedia of Type Strains, Phase IV (KMG-IV): sequencing the most valuable type-strain genomes for metagenomic binning, comparative biology and taxonomic classification.</title>
        <authorList>
            <person name="Goeker M."/>
        </authorList>
    </citation>
    <scope>NUCLEOTIDE SEQUENCE [LARGE SCALE GENOMIC DNA]</scope>
    <source>
        <strain evidence="2 3">DSM 25609</strain>
    </source>
</reference>
<evidence type="ECO:0000259" key="1">
    <source>
        <dbReference type="Pfam" id="PF08858"/>
    </source>
</evidence>
<gene>
    <name evidence="2" type="ORF">J2Z83_003333</name>
</gene>
<sequence length="145" mass="16959">MVVTVKMFKPYHIKADSKKLYIIVSPPYFTVAINEEEYKFIPIKAKEMIINRKTKAIENAEVEFAFQKGTDIIYITMTDFILDPDFIALLDSIAAPFYVNDVNEYDDGENDILIEELERLNKFRLIDKALDERDEKTFYALSELL</sequence>